<accession>A0AAE1V2L3</accession>
<dbReference type="PRINTS" id="PR00019">
    <property type="entry name" value="LEURICHRPT"/>
</dbReference>
<evidence type="ECO:0000313" key="4">
    <source>
        <dbReference type="Proteomes" id="UP001291623"/>
    </source>
</evidence>
<protein>
    <submittedName>
        <fullName evidence="3">Uncharacterized protein</fullName>
    </submittedName>
</protein>
<organism evidence="3 4">
    <name type="scientific">Anisodus tanguticus</name>
    <dbReference type="NCBI Taxonomy" id="243964"/>
    <lineage>
        <taxon>Eukaryota</taxon>
        <taxon>Viridiplantae</taxon>
        <taxon>Streptophyta</taxon>
        <taxon>Embryophyta</taxon>
        <taxon>Tracheophyta</taxon>
        <taxon>Spermatophyta</taxon>
        <taxon>Magnoliopsida</taxon>
        <taxon>eudicotyledons</taxon>
        <taxon>Gunneridae</taxon>
        <taxon>Pentapetalae</taxon>
        <taxon>asterids</taxon>
        <taxon>lamiids</taxon>
        <taxon>Solanales</taxon>
        <taxon>Solanaceae</taxon>
        <taxon>Solanoideae</taxon>
        <taxon>Hyoscyameae</taxon>
        <taxon>Anisodus</taxon>
    </lineage>
</organism>
<dbReference type="InterPro" id="IPR001611">
    <property type="entry name" value="Leu-rich_rpt"/>
</dbReference>
<reference evidence="3" key="1">
    <citation type="submission" date="2023-12" db="EMBL/GenBank/DDBJ databases">
        <title>Genome assembly of Anisodus tanguticus.</title>
        <authorList>
            <person name="Wang Y.-J."/>
        </authorList>
    </citation>
    <scope>NUCLEOTIDE SEQUENCE</scope>
    <source>
        <strain evidence="3">KB-2021</strain>
        <tissue evidence="3">Leaf</tissue>
    </source>
</reference>
<comment type="caution">
    <text evidence="3">The sequence shown here is derived from an EMBL/GenBank/DDBJ whole genome shotgun (WGS) entry which is preliminary data.</text>
</comment>
<dbReference type="FunFam" id="3.80.10.10:FF:000383">
    <property type="entry name" value="Leucine-rich repeat receptor protein kinase EMS1"/>
    <property type="match status" value="1"/>
</dbReference>
<dbReference type="PANTHER" id="PTHR46662">
    <property type="entry name" value="DI-GLUCOSE BINDING PROTEIN WITH LEUCINE-RICH REPEAT DOMAIN-CONTAINING PROTEIN"/>
    <property type="match status" value="1"/>
</dbReference>
<sequence length="326" mass="36124">MTKLETLKLDNNMLSGETTSWLFNMKALKNLFLGRNALKWNNNAKIVPQCMLSGLSLQSCGLVGLIPGWISSQRSLDYLDLSKNQLEGIFPQWLADMELGTVILSDNNLTGSLPPSLFHSRSLSLLDLSRNRFSGELPENMGNATAIMILILAENSFSGKFRAPSPIFIACYCWTCQRTNFLAQFLILIFMTTESQENSQTFISEISTLRSLNLRNNSLQGSVPCSISNLSNLQILDLSHNSFTGSIPAEVGDLVGMIETPITFSSISFIFTFSIEYTVLIVNWKRSVQVLSSSASINIYSWLDLSKNHLSGEIPSSLGKLRPQDA</sequence>
<dbReference type="InterPro" id="IPR032675">
    <property type="entry name" value="LRR_dom_sf"/>
</dbReference>
<name>A0AAE1V2L3_9SOLA</name>
<keyword evidence="1" id="KW-0433">Leucine-rich repeat</keyword>
<evidence type="ECO:0000256" key="2">
    <source>
        <dbReference type="ARBA" id="ARBA00022737"/>
    </source>
</evidence>
<dbReference type="Pfam" id="PF13855">
    <property type="entry name" value="LRR_8"/>
    <property type="match status" value="2"/>
</dbReference>
<dbReference type="PANTHER" id="PTHR46662:SF40">
    <property type="entry name" value="PROTEIN TOO MANY MOUTHS"/>
    <property type="match status" value="1"/>
</dbReference>
<proteinExistence type="predicted"/>
<dbReference type="Proteomes" id="UP001291623">
    <property type="component" value="Unassembled WGS sequence"/>
</dbReference>
<evidence type="ECO:0000256" key="1">
    <source>
        <dbReference type="ARBA" id="ARBA00022614"/>
    </source>
</evidence>
<evidence type="ECO:0000313" key="3">
    <source>
        <dbReference type="EMBL" id="KAK4345730.1"/>
    </source>
</evidence>
<dbReference type="EMBL" id="JAVYJV010000019">
    <property type="protein sequence ID" value="KAK4345730.1"/>
    <property type="molecule type" value="Genomic_DNA"/>
</dbReference>
<dbReference type="AlphaFoldDB" id="A0AAE1V2L3"/>
<dbReference type="Pfam" id="PF00560">
    <property type="entry name" value="LRR_1"/>
    <property type="match status" value="3"/>
</dbReference>
<dbReference type="Gene3D" id="3.80.10.10">
    <property type="entry name" value="Ribonuclease Inhibitor"/>
    <property type="match status" value="2"/>
</dbReference>
<keyword evidence="2" id="KW-0677">Repeat</keyword>
<dbReference type="SUPFAM" id="SSF52058">
    <property type="entry name" value="L domain-like"/>
    <property type="match status" value="1"/>
</dbReference>
<keyword evidence="4" id="KW-1185">Reference proteome</keyword>
<gene>
    <name evidence="3" type="ORF">RND71_035906</name>
</gene>